<dbReference type="GO" id="GO:0005634">
    <property type="term" value="C:nucleus"/>
    <property type="evidence" value="ECO:0007669"/>
    <property type="project" value="TreeGrafter"/>
</dbReference>
<dbReference type="FunFam" id="1.25.40.990:FF:000001">
    <property type="entry name" value="26S proteasome non-ATPase regulatory subunit"/>
    <property type="match status" value="1"/>
</dbReference>
<dbReference type="GO" id="GO:0005829">
    <property type="term" value="C:cytosol"/>
    <property type="evidence" value="ECO:0007669"/>
    <property type="project" value="TreeGrafter"/>
</dbReference>
<dbReference type="PROSITE" id="PS50250">
    <property type="entry name" value="PCI"/>
    <property type="match status" value="1"/>
</dbReference>
<dbReference type="AlphaFoldDB" id="A0A9W8AIG3"/>
<dbReference type="GO" id="GO:0008541">
    <property type="term" value="C:proteasome regulatory particle, lid subcomplex"/>
    <property type="evidence" value="ECO:0007669"/>
    <property type="project" value="TreeGrafter"/>
</dbReference>
<protein>
    <submittedName>
        <fullName evidence="4">Regulatory particle non-ATPase</fullName>
    </submittedName>
</protein>
<dbReference type="Gene3D" id="1.25.40.990">
    <property type="match status" value="1"/>
</dbReference>
<dbReference type="PANTHER" id="PTHR12387">
    <property type="entry name" value="26S PROTEASOME NON-ATPASE REGULATORY SUBUNIT 8"/>
    <property type="match status" value="1"/>
</dbReference>
<dbReference type="EMBL" id="JANBPY010003210">
    <property type="protein sequence ID" value="KAJ1952405.1"/>
    <property type="molecule type" value="Genomic_DNA"/>
</dbReference>
<gene>
    <name evidence="4" type="primary">RPN12</name>
    <name evidence="4" type="ORF">IWQ62_006232</name>
</gene>
<evidence type="ECO:0000256" key="2">
    <source>
        <dbReference type="ARBA" id="ARBA00022942"/>
    </source>
</evidence>
<evidence type="ECO:0000313" key="4">
    <source>
        <dbReference type="EMBL" id="KAJ1952405.1"/>
    </source>
</evidence>
<dbReference type="InterPro" id="IPR000717">
    <property type="entry name" value="PCI_dom"/>
</dbReference>
<evidence type="ECO:0000313" key="5">
    <source>
        <dbReference type="Proteomes" id="UP001150925"/>
    </source>
</evidence>
<dbReference type="OrthoDB" id="8775810at2759"/>
<keyword evidence="5" id="KW-1185">Reference proteome</keyword>
<keyword evidence="2" id="KW-0647">Proteasome</keyword>
<name>A0A9W8AIG3_9FUNG</name>
<organism evidence="4 5">
    <name type="scientific">Dispira parvispora</name>
    <dbReference type="NCBI Taxonomy" id="1520584"/>
    <lineage>
        <taxon>Eukaryota</taxon>
        <taxon>Fungi</taxon>
        <taxon>Fungi incertae sedis</taxon>
        <taxon>Zoopagomycota</taxon>
        <taxon>Kickxellomycotina</taxon>
        <taxon>Dimargaritomycetes</taxon>
        <taxon>Dimargaritales</taxon>
        <taxon>Dimargaritaceae</taxon>
        <taxon>Dispira</taxon>
    </lineage>
</organism>
<comment type="caution">
    <text evidence="4">The sequence shown here is derived from an EMBL/GenBank/DDBJ whole genome shotgun (WGS) entry which is preliminary data.</text>
</comment>
<dbReference type="PANTHER" id="PTHR12387:SF0">
    <property type="entry name" value="26S PROTEASOME NON-ATPASE REGULATORY SUBUNIT 8"/>
    <property type="match status" value="1"/>
</dbReference>
<proteinExistence type="inferred from homology"/>
<dbReference type="InterPro" id="IPR006746">
    <property type="entry name" value="26S_Psome_Rpn12"/>
</dbReference>
<dbReference type="Pfam" id="PF10075">
    <property type="entry name" value="CSN8_PSD8_EIF3K"/>
    <property type="match status" value="1"/>
</dbReference>
<comment type="similarity">
    <text evidence="1">Belongs to the proteasome subunit S14 family.</text>
</comment>
<accession>A0A9W8AIG3</accession>
<reference evidence="4" key="1">
    <citation type="submission" date="2022-07" db="EMBL/GenBank/DDBJ databases">
        <title>Phylogenomic reconstructions and comparative analyses of Kickxellomycotina fungi.</title>
        <authorList>
            <person name="Reynolds N.K."/>
            <person name="Stajich J.E."/>
            <person name="Barry K."/>
            <person name="Grigoriev I.V."/>
            <person name="Crous P."/>
            <person name="Smith M.E."/>
        </authorList>
    </citation>
    <scope>NUCLEOTIDE SEQUENCE</scope>
    <source>
        <strain evidence="4">RSA 1196</strain>
    </source>
</reference>
<sequence>MSTSDSSYQALVAKYQALKQEFESPRSNPDKCRDLLLQLKMGLADLACFDVSNGHTEALTLARDILEIGAYWSIRVGDIPSFERYITQLSPYYYDLSSTLPDSPRMYPLLGLNLLRLLAQGRLADFHTALELVDPAELKQNRFIRHPVHLEQSLMEGSYKKVWNSRTEVPAPEYMFFMDILTTTIRNQIASCSEKAYDSLPLEDAATLLFFPRVEDVVEFAKERNWRVNSVDRKIYFGNDDTNMSDLPVDTVISQTLHYAKELEKIV</sequence>
<dbReference type="InterPro" id="IPR033464">
    <property type="entry name" value="CSN8_PSD8_EIF3K"/>
</dbReference>
<dbReference type="GO" id="GO:0043161">
    <property type="term" value="P:proteasome-mediated ubiquitin-dependent protein catabolic process"/>
    <property type="evidence" value="ECO:0007669"/>
    <property type="project" value="TreeGrafter"/>
</dbReference>
<dbReference type="Proteomes" id="UP001150925">
    <property type="component" value="Unassembled WGS sequence"/>
</dbReference>
<evidence type="ECO:0000256" key="1">
    <source>
        <dbReference type="ARBA" id="ARBA00009627"/>
    </source>
</evidence>
<feature type="domain" description="PCI" evidence="3">
    <location>
        <begin position="80"/>
        <end position="267"/>
    </location>
</feature>
<evidence type="ECO:0000259" key="3">
    <source>
        <dbReference type="PROSITE" id="PS50250"/>
    </source>
</evidence>